<protein>
    <recommendedName>
        <fullName evidence="18">CFEM domain-containing protein</fullName>
    </recommendedName>
</protein>
<dbReference type="Pfam" id="PF20684">
    <property type="entry name" value="Fung_rhodopsin"/>
    <property type="match status" value="1"/>
</dbReference>
<feature type="compositionally biased region" description="Basic and acidic residues" evidence="15">
    <location>
        <begin position="435"/>
        <end position="455"/>
    </location>
</feature>
<keyword evidence="12" id="KW-0449">Lipoprotein</keyword>
<feature type="transmembrane region" description="Helical" evidence="16">
    <location>
        <begin position="299"/>
        <end position="319"/>
    </location>
</feature>
<dbReference type="GO" id="GO:0098552">
    <property type="term" value="C:side of membrane"/>
    <property type="evidence" value="ECO:0007669"/>
    <property type="project" value="UniProtKB-KW"/>
</dbReference>
<evidence type="ECO:0000313" key="19">
    <source>
        <dbReference type="EMBL" id="OIW29283.1"/>
    </source>
</evidence>
<feature type="transmembrane region" description="Helical" evidence="16">
    <location>
        <begin position="218"/>
        <end position="239"/>
    </location>
</feature>
<evidence type="ECO:0000256" key="8">
    <source>
        <dbReference type="ARBA" id="ARBA00022729"/>
    </source>
</evidence>
<evidence type="ECO:0000313" key="20">
    <source>
        <dbReference type="Proteomes" id="UP000182658"/>
    </source>
</evidence>
<keyword evidence="8 17" id="KW-0732">Signal</keyword>
<keyword evidence="20" id="KW-1185">Reference proteome</keyword>
<feature type="disulfide bond" evidence="14">
    <location>
        <begin position="42"/>
        <end position="73"/>
    </location>
</feature>
<evidence type="ECO:0000256" key="6">
    <source>
        <dbReference type="ARBA" id="ARBA00022622"/>
    </source>
</evidence>
<feature type="transmembrane region" description="Helical" evidence="16">
    <location>
        <begin position="267"/>
        <end position="287"/>
    </location>
</feature>
<evidence type="ECO:0000256" key="10">
    <source>
        <dbReference type="ARBA" id="ARBA00023136"/>
    </source>
</evidence>
<evidence type="ECO:0000256" key="16">
    <source>
        <dbReference type="SAM" id="Phobius"/>
    </source>
</evidence>
<keyword evidence="7 16" id="KW-0812">Transmembrane</keyword>
<dbReference type="PROSITE" id="PS52012">
    <property type="entry name" value="CFEM"/>
    <property type="match status" value="1"/>
</dbReference>
<dbReference type="AlphaFoldDB" id="A0A1J7IQ14"/>
<feature type="region of interest" description="Disordered" evidence="15">
    <location>
        <begin position="388"/>
        <end position="412"/>
    </location>
</feature>
<dbReference type="STRING" id="1408157.A0A1J7IQ14"/>
<feature type="chain" id="PRO_5013018242" description="CFEM domain-containing protein" evidence="17">
    <location>
        <begin position="24"/>
        <end position="455"/>
    </location>
</feature>
<feature type="transmembrane region" description="Helical" evidence="16">
    <location>
        <begin position="108"/>
        <end position="129"/>
    </location>
</feature>
<proteinExistence type="inferred from homology"/>
<dbReference type="Proteomes" id="UP000182658">
    <property type="component" value="Unassembled WGS sequence"/>
</dbReference>
<dbReference type="PANTHER" id="PTHR33048:SF143">
    <property type="entry name" value="EXTRACELLULAR MEMBRANE PROTEIN CFEM DOMAIN-CONTAINING PROTEIN-RELATED"/>
    <property type="match status" value="1"/>
</dbReference>
<evidence type="ECO:0000256" key="17">
    <source>
        <dbReference type="SAM" id="SignalP"/>
    </source>
</evidence>
<gene>
    <name evidence="19" type="ORF">CONLIGDRAFT_413814</name>
</gene>
<dbReference type="Pfam" id="PF05730">
    <property type="entry name" value="CFEM"/>
    <property type="match status" value="1"/>
</dbReference>
<evidence type="ECO:0000256" key="1">
    <source>
        <dbReference type="ARBA" id="ARBA00004141"/>
    </source>
</evidence>
<feature type="disulfide bond" evidence="14">
    <location>
        <begin position="38"/>
        <end position="78"/>
    </location>
</feature>
<keyword evidence="11 14" id="KW-1015">Disulfide bond</keyword>
<sequence>MRLQSISLAIILPVPLFIPTTLAEGSLFSRATPELPGCATQCLIQSLNSTTCSILNQTCICTDQRFQDVVTTCVLKECTVKEALFTKNATATTCDAPVRDKTKLLADITVILGVITGALVALRLGFKLVITRMGLAMDDWLILATTVAGIPSTYIGVHGTAANGLGRDVWTLPYGNITAFGKFFYIMVVLYFTQITLLKMSLLFFYLRIFPSTGTRNVLWATVAFNAVFGVVFVFVAIFQCKPISYFWEKWDGEHQGKCIEINSMGWAHAAISIALDLWMLGIPLSQLPGLNLHWKKKVGVAIMFCVGTFVTVVSILRLQSLVTFANSTNPTWDNWDVTNWSTIEINVGIICATLPTARLMLVRLFPVLGGSGGTAGYYYGQRNTGNSRVGRSGARSAADGGQSDDPGAKRGGAIVYQKSFTVDYGEQDEQSLVHMRDLEGRDRATRSDRSETSL</sequence>
<keyword evidence="5" id="KW-0964">Secreted</keyword>
<feature type="disulfide bond" evidence="14">
    <location>
        <begin position="61"/>
        <end position="94"/>
    </location>
</feature>
<keyword evidence="6" id="KW-0325">Glycoprotein</keyword>
<evidence type="ECO:0000256" key="3">
    <source>
        <dbReference type="ARBA" id="ARBA00004613"/>
    </source>
</evidence>
<feature type="region of interest" description="Disordered" evidence="15">
    <location>
        <begin position="428"/>
        <end position="455"/>
    </location>
</feature>
<feature type="compositionally biased region" description="Low complexity" evidence="15">
    <location>
        <begin position="388"/>
        <end position="406"/>
    </location>
</feature>
<dbReference type="GO" id="GO:0005576">
    <property type="term" value="C:extracellular region"/>
    <property type="evidence" value="ECO:0007669"/>
    <property type="project" value="UniProtKB-SubCell"/>
</dbReference>
<keyword evidence="6" id="KW-0336">GPI-anchor</keyword>
<reference evidence="19 20" key="1">
    <citation type="submission" date="2016-10" db="EMBL/GenBank/DDBJ databases">
        <title>Draft genome sequence of Coniochaeta ligniaria NRRL30616, a lignocellulolytic fungus for bioabatement of inhibitors in plant biomass hydrolysates.</title>
        <authorList>
            <consortium name="DOE Joint Genome Institute"/>
            <person name="Jimenez D.J."/>
            <person name="Hector R.E."/>
            <person name="Riley R."/>
            <person name="Sun H."/>
            <person name="Grigoriev I.V."/>
            <person name="Van Elsas J.D."/>
            <person name="Nichols N.N."/>
        </authorList>
    </citation>
    <scope>NUCLEOTIDE SEQUENCE [LARGE SCALE GENOMIC DNA]</scope>
    <source>
        <strain evidence="19 20">NRRL 30616</strain>
    </source>
</reference>
<dbReference type="InterPro" id="IPR008427">
    <property type="entry name" value="Extracellular_membr_CFEM_dom"/>
</dbReference>
<keyword evidence="9 16" id="KW-1133">Transmembrane helix</keyword>
<comment type="caution">
    <text evidence="14">Lacks conserved residue(s) required for the propagation of feature annotation.</text>
</comment>
<feature type="transmembrane region" description="Helical" evidence="16">
    <location>
        <begin position="183"/>
        <end position="206"/>
    </location>
</feature>
<evidence type="ECO:0000259" key="18">
    <source>
        <dbReference type="PROSITE" id="PS52012"/>
    </source>
</evidence>
<dbReference type="InterPro" id="IPR052337">
    <property type="entry name" value="SAT4-like"/>
</dbReference>
<evidence type="ECO:0000256" key="15">
    <source>
        <dbReference type="SAM" id="MobiDB-lite"/>
    </source>
</evidence>
<dbReference type="OrthoDB" id="2496787at2759"/>
<evidence type="ECO:0000256" key="14">
    <source>
        <dbReference type="PROSITE-ProRule" id="PRU01356"/>
    </source>
</evidence>
<dbReference type="InterPro" id="IPR049326">
    <property type="entry name" value="Rhodopsin_dom_fungi"/>
</dbReference>
<evidence type="ECO:0000256" key="9">
    <source>
        <dbReference type="ARBA" id="ARBA00022989"/>
    </source>
</evidence>
<evidence type="ECO:0000256" key="5">
    <source>
        <dbReference type="ARBA" id="ARBA00022525"/>
    </source>
</evidence>
<evidence type="ECO:0000256" key="11">
    <source>
        <dbReference type="ARBA" id="ARBA00023157"/>
    </source>
</evidence>
<evidence type="ECO:0000256" key="7">
    <source>
        <dbReference type="ARBA" id="ARBA00022692"/>
    </source>
</evidence>
<dbReference type="EMBL" id="KV875098">
    <property type="protein sequence ID" value="OIW29283.1"/>
    <property type="molecule type" value="Genomic_DNA"/>
</dbReference>
<comment type="subcellular location">
    <subcellularLocation>
        <location evidence="2">Membrane</location>
        <topology evidence="2">Lipid-anchor</topology>
        <topology evidence="2">GPI-anchor</topology>
    </subcellularLocation>
    <subcellularLocation>
        <location evidence="1">Membrane</location>
        <topology evidence="1">Multi-pass membrane protein</topology>
    </subcellularLocation>
    <subcellularLocation>
        <location evidence="3">Secreted</location>
    </subcellularLocation>
</comment>
<comment type="similarity">
    <text evidence="13">Belongs to the SAT4 family.</text>
</comment>
<organism evidence="19 20">
    <name type="scientific">Coniochaeta ligniaria NRRL 30616</name>
    <dbReference type="NCBI Taxonomy" id="1408157"/>
    <lineage>
        <taxon>Eukaryota</taxon>
        <taxon>Fungi</taxon>
        <taxon>Dikarya</taxon>
        <taxon>Ascomycota</taxon>
        <taxon>Pezizomycotina</taxon>
        <taxon>Sordariomycetes</taxon>
        <taxon>Sordariomycetidae</taxon>
        <taxon>Coniochaetales</taxon>
        <taxon>Coniochaetaceae</taxon>
        <taxon>Coniochaeta</taxon>
    </lineage>
</organism>
<dbReference type="PANTHER" id="PTHR33048">
    <property type="entry name" value="PTH11-LIKE INTEGRAL MEMBRANE PROTEIN (AFU_ORTHOLOGUE AFUA_5G11245)"/>
    <property type="match status" value="1"/>
</dbReference>
<feature type="disulfide bond" evidence="14">
    <location>
        <begin position="52"/>
        <end position="59"/>
    </location>
</feature>
<feature type="signal peptide" evidence="17">
    <location>
        <begin position="1"/>
        <end position="23"/>
    </location>
</feature>
<name>A0A1J7IQ14_9PEZI</name>
<feature type="transmembrane region" description="Helical" evidence="16">
    <location>
        <begin position="141"/>
        <end position="163"/>
    </location>
</feature>
<accession>A0A1J7IQ14</accession>
<evidence type="ECO:0000256" key="4">
    <source>
        <dbReference type="ARBA" id="ARBA00010031"/>
    </source>
</evidence>
<comment type="similarity">
    <text evidence="4">Belongs to the RBT5 family.</text>
</comment>
<evidence type="ECO:0000256" key="12">
    <source>
        <dbReference type="ARBA" id="ARBA00023288"/>
    </source>
</evidence>
<dbReference type="InParanoid" id="A0A1J7IQ14"/>
<keyword evidence="10 16" id="KW-0472">Membrane</keyword>
<feature type="domain" description="CFEM" evidence="18">
    <location>
        <begin position="10"/>
        <end position="121"/>
    </location>
</feature>
<evidence type="ECO:0000256" key="13">
    <source>
        <dbReference type="ARBA" id="ARBA00038359"/>
    </source>
</evidence>
<dbReference type="SMART" id="SM00747">
    <property type="entry name" value="CFEM"/>
    <property type="match status" value="1"/>
</dbReference>
<evidence type="ECO:0000256" key="2">
    <source>
        <dbReference type="ARBA" id="ARBA00004589"/>
    </source>
</evidence>